<sequence>MFILIGCEEFHLPKQKAYLAHQFSLPNYGMISNKCGYSFAINSDSKISFDSNCNAKINYDFLKADIFISNIKIKNNLELIRYDFNQKISDNSSLVSSINTSEFNNIDQNVFALSYSFIGDAPSNIQFYITDSISNFLTGSLYFNSKPNYDSLLPSISYVKNDIKKIIETFQWK</sequence>
<dbReference type="Pfam" id="PF25593">
    <property type="entry name" value="GldD_lipo"/>
    <property type="match status" value="1"/>
</dbReference>
<proteinExistence type="predicted"/>
<name>A0A381QE74_9ZZZZ</name>
<reference evidence="1" key="1">
    <citation type="submission" date="2018-05" db="EMBL/GenBank/DDBJ databases">
        <authorList>
            <person name="Lanie J.A."/>
            <person name="Ng W.-L."/>
            <person name="Kazmierczak K.M."/>
            <person name="Andrzejewski T.M."/>
            <person name="Davidsen T.M."/>
            <person name="Wayne K.J."/>
            <person name="Tettelin H."/>
            <person name="Glass J.I."/>
            <person name="Rusch D."/>
            <person name="Podicherti R."/>
            <person name="Tsui H.-C.T."/>
            <person name="Winkler M.E."/>
        </authorList>
    </citation>
    <scope>NUCLEOTIDE SEQUENCE</scope>
</reference>
<organism evidence="1">
    <name type="scientific">marine metagenome</name>
    <dbReference type="NCBI Taxonomy" id="408172"/>
    <lineage>
        <taxon>unclassified sequences</taxon>
        <taxon>metagenomes</taxon>
        <taxon>ecological metagenomes</taxon>
    </lineage>
</organism>
<accession>A0A381QE74</accession>
<gene>
    <name evidence="1" type="ORF">METZ01_LOCUS30489</name>
</gene>
<evidence type="ECO:0008006" key="2">
    <source>
        <dbReference type="Google" id="ProtNLM"/>
    </source>
</evidence>
<dbReference type="InterPro" id="IPR019850">
    <property type="entry name" value="GldD-like"/>
</dbReference>
<dbReference type="EMBL" id="UINC01001324">
    <property type="protein sequence ID" value="SUZ77635.1"/>
    <property type="molecule type" value="Genomic_DNA"/>
</dbReference>
<protein>
    <recommendedName>
        <fullName evidence="2">Gliding motility lipoprotein GldD</fullName>
    </recommendedName>
</protein>
<dbReference type="AlphaFoldDB" id="A0A381QE74"/>
<evidence type="ECO:0000313" key="1">
    <source>
        <dbReference type="EMBL" id="SUZ77635.1"/>
    </source>
</evidence>